<keyword evidence="1 5" id="KW-0808">Transferase</keyword>
<gene>
    <name evidence="5" type="ordered locus">Fnod_0946</name>
</gene>
<dbReference type="KEGG" id="fno:Fnod_0946"/>
<organism evidence="5 6">
    <name type="scientific">Fervidobacterium nodosum (strain ATCC 35602 / DSM 5306 / Rt17-B1)</name>
    <dbReference type="NCBI Taxonomy" id="381764"/>
    <lineage>
        <taxon>Bacteria</taxon>
        <taxon>Thermotogati</taxon>
        <taxon>Thermotogota</taxon>
        <taxon>Thermotogae</taxon>
        <taxon>Thermotogales</taxon>
        <taxon>Fervidobacteriaceae</taxon>
        <taxon>Fervidobacterium</taxon>
    </lineage>
</organism>
<keyword evidence="6" id="KW-1185">Reference proteome</keyword>
<reference evidence="5 6" key="1">
    <citation type="submission" date="2007-07" db="EMBL/GenBank/DDBJ databases">
        <title>Complete sequence of Fervidobacterium nodosum Rt17-B1.</title>
        <authorList>
            <consortium name="US DOE Joint Genome Institute"/>
            <person name="Copeland A."/>
            <person name="Lucas S."/>
            <person name="Lapidus A."/>
            <person name="Barry K."/>
            <person name="Glavina del Rio T."/>
            <person name="Dalin E."/>
            <person name="Tice H."/>
            <person name="Pitluck S."/>
            <person name="Saunders E."/>
            <person name="Brettin T."/>
            <person name="Bruce D."/>
            <person name="Detter J.C."/>
            <person name="Han C."/>
            <person name="Schmutz J."/>
            <person name="Larimer F."/>
            <person name="Land M."/>
            <person name="Hauser L."/>
            <person name="Kyrpides N."/>
            <person name="Mikhailova N."/>
            <person name="Nelson K."/>
            <person name="Gogarten J.P."/>
            <person name="Noll K."/>
            <person name="Richardson P."/>
        </authorList>
    </citation>
    <scope>NUCLEOTIDE SEQUENCE [LARGE SCALE GENOMIC DNA]</scope>
    <source>
        <strain evidence="6">ATCC 35602 / DSM 5306 / Rt17-B1</strain>
    </source>
</reference>
<dbReference type="GO" id="GO:0016747">
    <property type="term" value="F:acyltransferase activity, transferring groups other than amino-acyl groups"/>
    <property type="evidence" value="ECO:0007669"/>
    <property type="project" value="InterPro"/>
</dbReference>
<dbReference type="EMBL" id="CP000771">
    <property type="protein sequence ID" value="ABS60796.1"/>
    <property type="molecule type" value="Genomic_DNA"/>
</dbReference>
<dbReference type="InterPro" id="IPR051531">
    <property type="entry name" value="N-acetyltransferase"/>
</dbReference>
<dbReference type="SUPFAM" id="SSF55729">
    <property type="entry name" value="Acyl-CoA N-acyltransferases (Nat)"/>
    <property type="match status" value="1"/>
</dbReference>
<dbReference type="HOGENOM" id="CLU_013985_40_3_0"/>
<name>A7HLL3_FERNB</name>
<dbReference type="PROSITE" id="PS51186">
    <property type="entry name" value="GNAT"/>
    <property type="match status" value="1"/>
</dbReference>
<reference evidence="5 6" key="2">
    <citation type="journal article" date="2009" name="Proc. Natl. Acad. Sci. U.S.A.">
        <title>On the chimeric nature, thermophilic origin, and phylogenetic placement of the Thermotogales.</title>
        <authorList>
            <person name="Zhaxybayeva O."/>
            <person name="Swithers K.S."/>
            <person name="Lapierre P."/>
            <person name="Fournier G.P."/>
            <person name="Bickhart D.M."/>
            <person name="DeBoy R.T."/>
            <person name="Nelson K.E."/>
            <person name="Nesbo C.L."/>
            <person name="Doolittle W.F."/>
            <person name="Gogarten J.P."/>
            <person name="Noll K.M."/>
        </authorList>
    </citation>
    <scope>NUCLEOTIDE SEQUENCE [LARGE SCALE GENOMIC DNA]</scope>
    <source>
        <strain evidence="6">ATCC 35602 / DSM 5306 / Rt17-B1</strain>
    </source>
</reference>
<evidence type="ECO:0000313" key="6">
    <source>
        <dbReference type="Proteomes" id="UP000002415"/>
    </source>
</evidence>
<sequence>MDDLRFIISDRFQFELSQDDLPFFSERRMIKANPVLLVFKINDRNEEIGFVEFDVRVVNKNAYMTYFLKKQYRGKGLGREMVKKAIDFAFNELNLNRITAEVYEYNTASIKILESLGFIQEGRLRKAKFHNSRFWDIIVYGLLREDI</sequence>
<evidence type="ECO:0000313" key="5">
    <source>
        <dbReference type="EMBL" id="ABS60796.1"/>
    </source>
</evidence>
<keyword evidence="2" id="KW-0012">Acyltransferase</keyword>
<comment type="similarity">
    <text evidence="3">Belongs to the acetyltransferase family. RimJ subfamily.</text>
</comment>
<dbReference type="CDD" id="cd04301">
    <property type="entry name" value="NAT_SF"/>
    <property type="match status" value="1"/>
</dbReference>
<dbReference type="PANTHER" id="PTHR43792:SF8">
    <property type="entry name" value="[RIBOSOMAL PROTEIN US5]-ALANINE N-ACETYLTRANSFERASE"/>
    <property type="match status" value="1"/>
</dbReference>
<evidence type="ECO:0000256" key="3">
    <source>
        <dbReference type="ARBA" id="ARBA00038502"/>
    </source>
</evidence>
<evidence type="ECO:0000256" key="1">
    <source>
        <dbReference type="ARBA" id="ARBA00022679"/>
    </source>
</evidence>
<accession>A7HLL3</accession>
<proteinExistence type="inferred from homology"/>
<dbReference type="Pfam" id="PF13302">
    <property type="entry name" value="Acetyltransf_3"/>
    <property type="match status" value="1"/>
</dbReference>
<protein>
    <submittedName>
        <fullName evidence="5">GCN5-related N-acetyltransferase</fullName>
    </submittedName>
</protein>
<dbReference type="RefSeq" id="WP_011994111.1">
    <property type="nucleotide sequence ID" value="NC_009718.1"/>
</dbReference>
<dbReference type="Gene3D" id="3.40.630.30">
    <property type="match status" value="1"/>
</dbReference>
<evidence type="ECO:0000259" key="4">
    <source>
        <dbReference type="PROSITE" id="PS51186"/>
    </source>
</evidence>
<feature type="domain" description="N-acetyltransferase" evidence="4">
    <location>
        <begin position="1"/>
        <end position="145"/>
    </location>
</feature>
<dbReference type="OrthoDB" id="9795206at2"/>
<dbReference type="PANTHER" id="PTHR43792">
    <property type="entry name" value="GNAT FAMILY, PUTATIVE (AFU_ORTHOLOGUE AFUA_3G00765)-RELATED-RELATED"/>
    <property type="match status" value="1"/>
</dbReference>
<dbReference type="InterPro" id="IPR000182">
    <property type="entry name" value="GNAT_dom"/>
</dbReference>
<evidence type="ECO:0000256" key="2">
    <source>
        <dbReference type="ARBA" id="ARBA00023315"/>
    </source>
</evidence>
<dbReference type="InterPro" id="IPR016181">
    <property type="entry name" value="Acyl_CoA_acyltransferase"/>
</dbReference>
<dbReference type="eggNOG" id="COG1670">
    <property type="taxonomic scope" value="Bacteria"/>
</dbReference>
<dbReference type="AlphaFoldDB" id="A7HLL3"/>
<dbReference type="Proteomes" id="UP000002415">
    <property type="component" value="Chromosome"/>
</dbReference>
<dbReference type="STRING" id="381764.Fnod_0946"/>